<dbReference type="OrthoDB" id="9991317at2759"/>
<dbReference type="SUPFAM" id="SSF48452">
    <property type="entry name" value="TPR-like"/>
    <property type="match status" value="1"/>
</dbReference>
<name>A0A9P6EBP9_9AGAR</name>
<evidence type="ECO:0000313" key="1">
    <source>
        <dbReference type="EMBL" id="KAF9526478.1"/>
    </source>
</evidence>
<dbReference type="EMBL" id="MU157871">
    <property type="protein sequence ID" value="KAF9526478.1"/>
    <property type="molecule type" value="Genomic_DNA"/>
</dbReference>
<proteinExistence type="predicted"/>
<protein>
    <submittedName>
        <fullName evidence="1">Uncharacterized protein</fullName>
    </submittedName>
</protein>
<comment type="caution">
    <text evidence="1">The sequence shown here is derived from an EMBL/GenBank/DDBJ whole genome shotgun (WGS) entry which is preliminary data.</text>
</comment>
<keyword evidence="2" id="KW-1185">Reference proteome</keyword>
<accession>A0A9P6EBP9</accession>
<evidence type="ECO:0000313" key="2">
    <source>
        <dbReference type="Proteomes" id="UP000807306"/>
    </source>
</evidence>
<gene>
    <name evidence="1" type="ORF">CPB83DRAFT_817090</name>
</gene>
<dbReference type="InterPro" id="IPR011990">
    <property type="entry name" value="TPR-like_helical_dom_sf"/>
</dbReference>
<dbReference type="Gene3D" id="1.25.40.10">
    <property type="entry name" value="Tetratricopeptide repeat domain"/>
    <property type="match status" value="3"/>
</dbReference>
<dbReference type="PANTHER" id="PTHR19959:SF119">
    <property type="entry name" value="FUNGAL LIPASE-LIKE DOMAIN-CONTAINING PROTEIN"/>
    <property type="match status" value="1"/>
</dbReference>
<reference evidence="1" key="1">
    <citation type="submission" date="2020-11" db="EMBL/GenBank/DDBJ databases">
        <authorList>
            <consortium name="DOE Joint Genome Institute"/>
            <person name="Ahrendt S."/>
            <person name="Riley R."/>
            <person name="Andreopoulos W."/>
            <person name="Labutti K."/>
            <person name="Pangilinan J."/>
            <person name="Ruiz-Duenas F.J."/>
            <person name="Barrasa J.M."/>
            <person name="Sanchez-Garcia M."/>
            <person name="Camarero S."/>
            <person name="Miyauchi S."/>
            <person name="Serrano A."/>
            <person name="Linde D."/>
            <person name="Babiker R."/>
            <person name="Drula E."/>
            <person name="Ayuso-Fernandez I."/>
            <person name="Pacheco R."/>
            <person name="Padilla G."/>
            <person name="Ferreira P."/>
            <person name="Barriuso J."/>
            <person name="Kellner H."/>
            <person name="Castanera R."/>
            <person name="Alfaro M."/>
            <person name="Ramirez L."/>
            <person name="Pisabarro A.G."/>
            <person name="Kuo A."/>
            <person name="Tritt A."/>
            <person name="Lipzen A."/>
            <person name="He G."/>
            <person name="Yan M."/>
            <person name="Ng V."/>
            <person name="Cullen D."/>
            <person name="Martin F."/>
            <person name="Rosso M.-N."/>
            <person name="Henrissat B."/>
            <person name="Hibbett D."/>
            <person name="Martinez A.T."/>
            <person name="Grigoriev I.V."/>
        </authorList>
    </citation>
    <scope>NUCLEOTIDE SEQUENCE</scope>
    <source>
        <strain evidence="1">CBS 506.95</strain>
    </source>
</reference>
<dbReference type="Proteomes" id="UP000807306">
    <property type="component" value="Unassembled WGS sequence"/>
</dbReference>
<organism evidence="1 2">
    <name type="scientific">Crepidotus variabilis</name>
    <dbReference type="NCBI Taxonomy" id="179855"/>
    <lineage>
        <taxon>Eukaryota</taxon>
        <taxon>Fungi</taxon>
        <taxon>Dikarya</taxon>
        <taxon>Basidiomycota</taxon>
        <taxon>Agaricomycotina</taxon>
        <taxon>Agaricomycetes</taxon>
        <taxon>Agaricomycetidae</taxon>
        <taxon>Agaricales</taxon>
        <taxon>Agaricineae</taxon>
        <taxon>Crepidotaceae</taxon>
        <taxon>Crepidotus</taxon>
    </lineage>
</organism>
<dbReference type="PANTHER" id="PTHR19959">
    <property type="entry name" value="KINESIN LIGHT CHAIN"/>
    <property type="match status" value="1"/>
</dbReference>
<dbReference type="AlphaFoldDB" id="A0A9P6EBP9"/>
<sequence length="1091" mass="119854">MDFQASNSNSTGAAFFGAAQHVHIHESHFNTTVTQPRHENGQPVPDAHRQTQSNSAFIAQQLASSNLTRASNVLYQEQMMHKRRGHPLWFPQVSLNLAAEHRAKGFSIGDVGNFTPDGAFDFLFNILLPADHPINGSEADVPEGFVPLGSFDQRQVREYREFEPGTYLASSSVETSHVDVNGLTFASTASEGAVLTMPDGAHKVDISNTTAFQSYMAENADSWYKFVNGPSRGRNLDNGELRLVYGYDKSTSWGIATFSNVSYPSDFRLKFCKSRNTPDEAAGGSGSAYSWEHSGMADAMRVGPGVDDNEGLEDFIQGNQALRNQCLFLRTMTVTLADGDWQNLNAGVHLHQRVQETSTAPGWGSALSLPGSMAAAAAVGGPFVFMLFKSIGGAGVLSAGAESRADEDPVADDKGLLPRVNFTDVDLAAIPHPSTVINKILLHLHPTARTAITTDAAWQEDLPLDWKFLSIDSFVEKLEIKAKAFSIGDTVYLDPLCLPTSAKYHALICMSAEALSTGTFGFLEDIASVLEPIVERPVGFDPLHSSNLRAPSVFTALGSSSSLALPADGPTDLSKSVEFHQNILAALPAGHPEKPLCLDKLGQFLARRFEGEGDHKDIQSAVDSFREAVLLTSEDHRQLPHRLSRLGAALHHMFKTTGRLSDLSAAIRYKQKAVLLMAADHPDFISHLASLALSFFDRYDLRLDPSDILAAIELQQKAVSFTPEDHPRLPELLDALGDSFSRRFARMRYLDDISTAIKYRQKAVLFTPEGYPNMPMRLTNLGTSFHRRFHYTGDLEDISAAISHETTATKLVPQGHPDLPFFLSNLGDSFYDRYQRTSDLSDITAAIECKENAVTVTSKNHPDLPQRLSALATSFHSRFEQTKDLNDIAAAIENGEKATLLLAEDHPDLPLYLFDLGNAFSSRFKQSGNLSDISAAIEHQEKAVHLTPESHQNMARYLSFLGCSFFNRYHLTGDPNDISSAILCEEKVVELTPDSSPDLHLNLSNLGDSLFKRFGQTSNLSDISNAIKHFQKSVLITPKGHPNLPNLLYILADSLSKRYDLTSDQSDETNSKKYKEQADILSTIEQPRLSV</sequence>